<dbReference type="InterPro" id="IPR001650">
    <property type="entry name" value="Helicase_C-like"/>
</dbReference>
<keyword evidence="6 12" id="KW-0547">Nucleotide-binding</keyword>
<feature type="domain" description="Helicase C-terminal" evidence="15">
    <location>
        <begin position="342"/>
        <end position="494"/>
    </location>
</feature>
<accession>Q54T87</accession>
<dbReference type="EC" id="3.6.4.13" evidence="3"/>
<dbReference type="EMBL" id="AAFI02000043">
    <property type="protein sequence ID" value="EAL66522.1"/>
    <property type="molecule type" value="Genomic_DNA"/>
</dbReference>
<evidence type="ECO:0000256" key="8">
    <source>
        <dbReference type="ARBA" id="ARBA00022806"/>
    </source>
</evidence>
<evidence type="ECO:0000259" key="15">
    <source>
        <dbReference type="PROSITE" id="PS51194"/>
    </source>
</evidence>
<keyword evidence="5" id="KW-0698">rRNA processing</keyword>
<dbReference type="GO" id="GO:0005524">
    <property type="term" value="F:ATP binding"/>
    <property type="evidence" value="ECO:0007669"/>
    <property type="project" value="UniProtKB-KW"/>
</dbReference>
<evidence type="ECO:0000256" key="10">
    <source>
        <dbReference type="ARBA" id="ARBA00023242"/>
    </source>
</evidence>
<sequence>MPSTSSKRKTEDESLEVKVEQSSSKKLKMSKRDESSDESSSSDSEVESKSKSIKKSSKSEEKKSEKKSSSSKEDKEEEVKEETKEDIVLSPTEWRKKHNVLIEGKSQPNPFQKFTDYEFPRMFQHIFQGFTAPTVIQGQSWPIILGGNDLVGLAATGSGKTLAFLLPALLKIISLPKRPSYGATPLVLVMAPTRELAQQIEEVCKTSIRGTSIRQLCAYGGLGKIDQSRILRNGVDIVIGTPGRLNDLLRKHHLSSVQYLVLDEADRMLDMGFMPQIESLIDQIPKERQTLMFSATWPKEVKLLASKFLKDPIKITVGSQELTGSINVTQHIVNIDDLSDLQSDDLIYDEINKILTADPTNTVIVFCNEKYKCDDFQHYLSTQKNVKSIVLHSGKDQRMRESGLKLFRDHRIRILIATDVAARGLDIPSVKAVFNYRLPGNIEDYVHRIGRTGRAGKTGDAWSYVTTQTPNLRDLVKILQRTNQKIPDFLEKFAVHSRQGISRYGGGGRGGRGGGRSWGNNRNGGGGGGGSWGNRNGGGGGGNWGNNRNGGGGGGSWGNRNGGGGGYGNNGGSNWGSGNGGSEGSW</sequence>
<dbReference type="PANTHER" id="PTHR47958">
    <property type="entry name" value="ATP-DEPENDENT RNA HELICASE DBP3"/>
    <property type="match status" value="1"/>
</dbReference>
<dbReference type="SMART" id="SM00490">
    <property type="entry name" value="HELICc"/>
    <property type="match status" value="1"/>
</dbReference>
<evidence type="ECO:0000313" key="17">
    <source>
        <dbReference type="Proteomes" id="UP000002195"/>
    </source>
</evidence>
<comment type="function">
    <text evidence="11">ATP-dependent RNA helicase required for 60S ribosomal subunit synthesis. Involved in efficient pre-rRNA processing, predominantly at site A3, which is necessary for the normal formation of 25S and 5.8S rRNAs.</text>
</comment>
<keyword evidence="17" id="KW-1185">Reference proteome</keyword>
<feature type="compositionally biased region" description="Basic and acidic residues" evidence="13">
    <location>
        <begin position="8"/>
        <end position="19"/>
    </location>
</feature>
<dbReference type="HOGENOM" id="CLU_003041_1_5_1"/>
<keyword evidence="9 12" id="KW-0067">ATP-binding</keyword>
<evidence type="ECO:0000256" key="5">
    <source>
        <dbReference type="ARBA" id="ARBA00022552"/>
    </source>
</evidence>
<dbReference type="Pfam" id="PF00270">
    <property type="entry name" value="DEAD"/>
    <property type="match status" value="1"/>
</dbReference>
<dbReference type="PaxDb" id="44689-DDB0304645"/>
<dbReference type="RefSeq" id="XP_640502.1">
    <property type="nucleotide sequence ID" value="XM_635410.1"/>
</dbReference>
<dbReference type="PROSITE" id="PS51194">
    <property type="entry name" value="HELICASE_CTER"/>
    <property type="match status" value="1"/>
</dbReference>
<evidence type="ECO:0000256" key="1">
    <source>
        <dbReference type="ARBA" id="ARBA00004604"/>
    </source>
</evidence>
<dbReference type="InterPro" id="IPR011545">
    <property type="entry name" value="DEAD/DEAH_box_helicase_dom"/>
</dbReference>
<dbReference type="AlphaFoldDB" id="Q54T87"/>
<dbReference type="CDD" id="cd18787">
    <property type="entry name" value="SF2_C_DEAD"/>
    <property type="match status" value="1"/>
</dbReference>
<feature type="domain" description="Helicase ATP-binding" evidence="14">
    <location>
        <begin position="141"/>
        <end position="315"/>
    </location>
</feature>
<dbReference type="VEuPathDB" id="AmoebaDB:DDB_G0281925"/>
<evidence type="ECO:0000256" key="12">
    <source>
        <dbReference type="RuleBase" id="RU000492"/>
    </source>
</evidence>
<keyword evidence="4" id="KW-0690">Ribosome biogenesis</keyword>
<dbReference type="SMART" id="SM00487">
    <property type="entry name" value="DEXDc"/>
    <property type="match status" value="1"/>
</dbReference>
<dbReference type="PROSITE" id="PS51192">
    <property type="entry name" value="HELICASE_ATP_BIND_1"/>
    <property type="match status" value="1"/>
</dbReference>
<dbReference type="InterPro" id="IPR000629">
    <property type="entry name" value="RNA-helicase_DEAD-box_CS"/>
</dbReference>
<evidence type="ECO:0000256" key="9">
    <source>
        <dbReference type="ARBA" id="ARBA00022840"/>
    </source>
</evidence>
<feature type="region of interest" description="Disordered" evidence="13">
    <location>
        <begin position="501"/>
        <end position="586"/>
    </location>
</feature>
<dbReference type="InterPro" id="IPR044742">
    <property type="entry name" value="DEAD/DEAH_RhlB"/>
</dbReference>
<evidence type="ECO:0000256" key="2">
    <source>
        <dbReference type="ARBA" id="ARBA00009334"/>
    </source>
</evidence>
<dbReference type="GO" id="GO:0016787">
    <property type="term" value="F:hydrolase activity"/>
    <property type="evidence" value="ECO:0007669"/>
    <property type="project" value="UniProtKB-KW"/>
</dbReference>
<dbReference type="InterPro" id="IPR027417">
    <property type="entry name" value="P-loop_NTPase"/>
</dbReference>
<dbReference type="GO" id="GO:0003729">
    <property type="term" value="F:mRNA binding"/>
    <property type="evidence" value="ECO:0000318"/>
    <property type="project" value="GO_Central"/>
</dbReference>
<dbReference type="GeneID" id="8623317"/>
<dbReference type="SUPFAM" id="SSF52540">
    <property type="entry name" value="P-loop containing nucleoside triphosphate hydrolases"/>
    <property type="match status" value="1"/>
</dbReference>
<comment type="subcellular location">
    <subcellularLocation>
        <location evidence="1">Nucleus</location>
        <location evidence="1">Nucleolus</location>
    </subcellularLocation>
</comment>
<protein>
    <recommendedName>
        <fullName evidence="3">RNA helicase</fullName>
        <ecNumber evidence="3">3.6.4.13</ecNumber>
    </recommendedName>
</protein>
<dbReference type="Pfam" id="PF00271">
    <property type="entry name" value="Helicase_C"/>
    <property type="match status" value="1"/>
</dbReference>
<dbReference type="KEGG" id="ddi:DDB_G0281925"/>
<dbReference type="PhylomeDB" id="Q54T87"/>
<dbReference type="GO" id="GO:0003724">
    <property type="term" value="F:RNA helicase activity"/>
    <property type="evidence" value="ECO:0000318"/>
    <property type="project" value="GO_Central"/>
</dbReference>
<gene>
    <name evidence="16" type="ORF">DDB_G0281925</name>
</gene>
<dbReference type="Proteomes" id="UP000002195">
    <property type="component" value="Unassembled WGS sequence"/>
</dbReference>
<feature type="compositionally biased region" description="Basic and acidic residues" evidence="13">
    <location>
        <begin position="57"/>
        <end position="86"/>
    </location>
</feature>
<comment type="caution">
    <text evidence="16">The sequence shown here is derived from an EMBL/GenBank/DDBJ whole genome shotgun (WGS) entry which is preliminary data.</text>
</comment>
<dbReference type="CDD" id="cd00268">
    <property type="entry name" value="DEADc"/>
    <property type="match status" value="1"/>
</dbReference>
<dbReference type="OMA" id="QVAYEWC"/>
<dbReference type="InParanoid" id="Q54T87"/>
<organism evidence="16 17">
    <name type="scientific">Dictyostelium discoideum</name>
    <name type="common">Social amoeba</name>
    <dbReference type="NCBI Taxonomy" id="44689"/>
    <lineage>
        <taxon>Eukaryota</taxon>
        <taxon>Amoebozoa</taxon>
        <taxon>Evosea</taxon>
        <taxon>Eumycetozoa</taxon>
        <taxon>Dictyostelia</taxon>
        <taxon>Dictyosteliales</taxon>
        <taxon>Dictyosteliaceae</taxon>
        <taxon>Dictyostelium</taxon>
    </lineage>
</organism>
<keyword evidence="7 12" id="KW-0378">Hydrolase</keyword>
<proteinExistence type="inferred from homology"/>
<dbReference type="dictyBase" id="DDB_G0281925"/>
<evidence type="ECO:0000256" key="6">
    <source>
        <dbReference type="ARBA" id="ARBA00022741"/>
    </source>
</evidence>
<dbReference type="Gene3D" id="3.40.50.300">
    <property type="entry name" value="P-loop containing nucleotide triphosphate hydrolases"/>
    <property type="match status" value="2"/>
</dbReference>
<name>Q54T87_DICDI</name>
<reference evidence="16 17" key="1">
    <citation type="journal article" date="2005" name="Nature">
        <title>The genome of the social amoeba Dictyostelium discoideum.</title>
        <authorList>
            <consortium name="The Dictyostelium discoideum Sequencing Consortium"/>
            <person name="Eichinger L."/>
            <person name="Pachebat J.A."/>
            <person name="Glockner G."/>
            <person name="Rajandream M.A."/>
            <person name="Sucgang R."/>
            <person name="Berriman M."/>
            <person name="Song J."/>
            <person name="Olsen R."/>
            <person name="Szafranski K."/>
            <person name="Xu Q."/>
            <person name="Tunggal B."/>
            <person name="Kummerfeld S."/>
            <person name="Madera M."/>
            <person name="Konfortov B.A."/>
            <person name="Rivero F."/>
            <person name="Bankier A.T."/>
            <person name="Lehmann R."/>
            <person name="Hamlin N."/>
            <person name="Davies R."/>
            <person name="Gaudet P."/>
            <person name="Fey P."/>
            <person name="Pilcher K."/>
            <person name="Chen G."/>
            <person name="Saunders D."/>
            <person name="Sodergren E."/>
            <person name="Davis P."/>
            <person name="Kerhornou A."/>
            <person name="Nie X."/>
            <person name="Hall N."/>
            <person name="Anjard C."/>
            <person name="Hemphill L."/>
            <person name="Bason N."/>
            <person name="Farbrother P."/>
            <person name="Desany B."/>
            <person name="Just E."/>
            <person name="Morio T."/>
            <person name="Rost R."/>
            <person name="Churcher C."/>
            <person name="Cooper J."/>
            <person name="Haydock S."/>
            <person name="van Driessche N."/>
            <person name="Cronin A."/>
            <person name="Goodhead I."/>
            <person name="Muzny D."/>
            <person name="Mourier T."/>
            <person name="Pain A."/>
            <person name="Lu M."/>
            <person name="Harper D."/>
            <person name="Lindsay R."/>
            <person name="Hauser H."/>
            <person name="James K."/>
            <person name="Quiles M."/>
            <person name="Madan Babu M."/>
            <person name="Saito T."/>
            <person name="Buchrieser C."/>
            <person name="Wardroper A."/>
            <person name="Felder M."/>
            <person name="Thangavelu M."/>
            <person name="Johnson D."/>
            <person name="Knights A."/>
            <person name="Loulseged H."/>
            <person name="Mungall K."/>
            <person name="Oliver K."/>
            <person name="Price C."/>
            <person name="Quail M.A."/>
            <person name="Urushihara H."/>
            <person name="Hernandez J."/>
            <person name="Rabbinowitsch E."/>
            <person name="Steffen D."/>
            <person name="Sanders M."/>
            <person name="Ma J."/>
            <person name="Kohara Y."/>
            <person name="Sharp S."/>
            <person name="Simmonds M."/>
            <person name="Spiegler S."/>
            <person name="Tivey A."/>
            <person name="Sugano S."/>
            <person name="White B."/>
            <person name="Walker D."/>
            <person name="Woodward J."/>
            <person name="Winckler T."/>
            <person name="Tanaka Y."/>
            <person name="Shaulsky G."/>
            <person name="Schleicher M."/>
            <person name="Weinstock G."/>
            <person name="Rosenthal A."/>
            <person name="Cox E.C."/>
            <person name="Chisholm R.L."/>
            <person name="Gibbs R."/>
            <person name="Loomis W.F."/>
            <person name="Platzer M."/>
            <person name="Kay R.R."/>
            <person name="Williams J."/>
            <person name="Dear P.H."/>
            <person name="Noegel A.A."/>
            <person name="Barrell B."/>
            <person name="Kuspa A."/>
        </authorList>
    </citation>
    <scope>NUCLEOTIDE SEQUENCE [LARGE SCALE GENOMIC DNA]</scope>
    <source>
        <strain evidence="16 17">AX4</strain>
    </source>
</reference>
<evidence type="ECO:0000259" key="14">
    <source>
        <dbReference type="PROSITE" id="PS51192"/>
    </source>
</evidence>
<dbReference type="InterPro" id="IPR014001">
    <property type="entry name" value="Helicase_ATP-bd"/>
</dbReference>
<comment type="similarity">
    <text evidence="2">Belongs to the DEAD box helicase family. DDX5/DBP2 subfamily.</text>
</comment>
<keyword evidence="10" id="KW-0539">Nucleus</keyword>
<dbReference type="STRING" id="44689.Q54T87"/>
<dbReference type="PROSITE" id="PS00039">
    <property type="entry name" value="DEAD_ATP_HELICASE"/>
    <property type="match status" value="1"/>
</dbReference>
<dbReference type="SMR" id="Q54T87"/>
<feature type="region of interest" description="Disordered" evidence="13">
    <location>
        <begin position="1"/>
        <end position="86"/>
    </location>
</feature>
<keyword evidence="8 12" id="KW-0347">Helicase</keyword>
<evidence type="ECO:0000256" key="11">
    <source>
        <dbReference type="ARBA" id="ARBA00037449"/>
    </source>
</evidence>
<evidence type="ECO:0000256" key="3">
    <source>
        <dbReference type="ARBA" id="ARBA00012552"/>
    </source>
</evidence>
<evidence type="ECO:0000256" key="13">
    <source>
        <dbReference type="SAM" id="MobiDB-lite"/>
    </source>
</evidence>
<dbReference type="eggNOG" id="KOG0331">
    <property type="taxonomic scope" value="Eukaryota"/>
</dbReference>
<evidence type="ECO:0000256" key="7">
    <source>
        <dbReference type="ARBA" id="ARBA00022801"/>
    </source>
</evidence>
<evidence type="ECO:0000256" key="4">
    <source>
        <dbReference type="ARBA" id="ARBA00022517"/>
    </source>
</evidence>
<feature type="compositionally biased region" description="Gly residues" evidence="13">
    <location>
        <begin position="503"/>
        <end position="586"/>
    </location>
</feature>
<evidence type="ECO:0000313" key="16">
    <source>
        <dbReference type="EMBL" id="EAL66522.1"/>
    </source>
</evidence>